<dbReference type="EMBL" id="JACIIG010000008">
    <property type="protein sequence ID" value="MBB4569425.1"/>
    <property type="molecule type" value="Genomic_DNA"/>
</dbReference>
<dbReference type="PROSITE" id="PS51891">
    <property type="entry name" value="CENP_V_GFA"/>
    <property type="match status" value="1"/>
</dbReference>
<evidence type="ECO:0000313" key="7">
    <source>
        <dbReference type="Proteomes" id="UP000543836"/>
    </source>
</evidence>
<dbReference type="PANTHER" id="PTHR33337:SF40">
    <property type="entry name" value="CENP-V_GFA DOMAIN-CONTAINING PROTEIN-RELATED"/>
    <property type="match status" value="1"/>
</dbReference>
<sequence length="143" mass="16001">MRSGKLKGMEALEMTLRHGSCRCGRVRYSVSGEPKRVGICHCTDCRQESGSAFTFFGVWQAEAFSTTGETTVYEGRRFCPHCGSHVFANNDVEAEIKLGCLDAAPTNMVPTYELWVKRRESWLKPLPGAEQYDQDRLSDLSGL</sequence>
<gene>
    <name evidence="6" type="ORF">GGE60_003549</name>
</gene>
<keyword evidence="2" id="KW-0479">Metal-binding</keyword>
<dbReference type="InterPro" id="IPR006913">
    <property type="entry name" value="CENP-V/GFA"/>
</dbReference>
<dbReference type="Pfam" id="PF04828">
    <property type="entry name" value="GFA"/>
    <property type="match status" value="1"/>
</dbReference>
<dbReference type="GO" id="GO:0016846">
    <property type="term" value="F:carbon-sulfur lyase activity"/>
    <property type="evidence" value="ECO:0007669"/>
    <property type="project" value="InterPro"/>
</dbReference>
<keyword evidence="4" id="KW-0456">Lyase</keyword>
<proteinExistence type="inferred from homology"/>
<evidence type="ECO:0000259" key="5">
    <source>
        <dbReference type="PROSITE" id="PS51891"/>
    </source>
</evidence>
<accession>A0A7W6ZWD4</accession>
<dbReference type="AlphaFoldDB" id="A0A7W6ZWD4"/>
<name>A0A7W6ZWD4_9HYPH</name>
<dbReference type="SUPFAM" id="SSF51316">
    <property type="entry name" value="Mss4-like"/>
    <property type="match status" value="1"/>
</dbReference>
<evidence type="ECO:0000256" key="4">
    <source>
        <dbReference type="ARBA" id="ARBA00023239"/>
    </source>
</evidence>
<dbReference type="PANTHER" id="PTHR33337">
    <property type="entry name" value="GFA DOMAIN-CONTAINING PROTEIN"/>
    <property type="match status" value="1"/>
</dbReference>
<comment type="caution">
    <text evidence="6">The sequence shown here is derived from an EMBL/GenBank/DDBJ whole genome shotgun (WGS) entry which is preliminary data.</text>
</comment>
<dbReference type="Proteomes" id="UP000543836">
    <property type="component" value="Unassembled WGS sequence"/>
</dbReference>
<evidence type="ECO:0000256" key="1">
    <source>
        <dbReference type="ARBA" id="ARBA00005495"/>
    </source>
</evidence>
<dbReference type="GO" id="GO:0046872">
    <property type="term" value="F:metal ion binding"/>
    <property type="evidence" value="ECO:0007669"/>
    <property type="project" value="UniProtKB-KW"/>
</dbReference>
<evidence type="ECO:0000256" key="3">
    <source>
        <dbReference type="ARBA" id="ARBA00022833"/>
    </source>
</evidence>
<reference evidence="6 7" key="1">
    <citation type="submission" date="2020-08" db="EMBL/GenBank/DDBJ databases">
        <title>Genomic Encyclopedia of Type Strains, Phase IV (KMG-V): Genome sequencing to study the core and pangenomes of soil and plant-associated prokaryotes.</title>
        <authorList>
            <person name="Whitman W."/>
        </authorList>
    </citation>
    <scope>NUCLEOTIDE SEQUENCE [LARGE SCALE GENOMIC DNA]</scope>
    <source>
        <strain evidence="6 7">SEMIA 492</strain>
    </source>
</reference>
<protein>
    <recommendedName>
        <fullName evidence="5">CENP-V/GFA domain-containing protein</fullName>
    </recommendedName>
</protein>
<organism evidence="6 7">
    <name type="scientific">Rhizobium leucaenae</name>
    <dbReference type="NCBI Taxonomy" id="29450"/>
    <lineage>
        <taxon>Bacteria</taxon>
        <taxon>Pseudomonadati</taxon>
        <taxon>Pseudomonadota</taxon>
        <taxon>Alphaproteobacteria</taxon>
        <taxon>Hyphomicrobiales</taxon>
        <taxon>Rhizobiaceae</taxon>
        <taxon>Rhizobium/Agrobacterium group</taxon>
        <taxon>Rhizobium</taxon>
    </lineage>
</organism>
<dbReference type="Gene3D" id="3.90.1590.10">
    <property type="entry name" value="glutathione-dependent formaldehyde- activating enzyme (gfa)"/>
    <property type="match status" value="1"/>
</dbReference>
<comment type="similarity">
    <text evidence="1">Belongs to the Gfa family.</text>
</comment>
<keyword evidence="3" id="KW-0862">Zinc</keyword>
<keyword evidence="7" id="KW-1185">Reference proteome</keyword>
<evidence type="ECO:0000256" key="2">
    <source>
        <dbReference type="ARBA" id="ARBA00022723"/>
    </source>
</evidence>
<dbReference type="InterPro" id="IPR011057">
    <property type="entry name" value="Mss4-like_sf"/>
</dbReference>
<feature type="domain" description="CENP-V/GFA" evidence="5">
    <location>
        <begin position="17"/>
        <end position="113"/>
    </location>
</feature>
<evidence type="ECO:0000313" key="6">
    <source>
        <dbReference type="EMBL" id="MBB4569425.1"/>
    </source>
</evidence>